<sequence length="97" mass="10006">EEQHPPMTAGTPGTGGSTATGGTTNTGGATSSANTESTGTGTTSSGGTTTSDHRHHYNILRVYWNGSTATTSSGTIPKMFRKFFISLAFKDCIKSDN</sequence>
<feature type="compositionally biased region" description="Low complexity" evidence="1">
    <location>
        <begin position="20"/>
        <end position="50"/>
    </location>
</feature>
<dbReference type="Proteomes" id="UP000886998">
    <property type="component" value="Unassembled WGS sequence"/>
</dbReference>
<evidence type="ECO:0000313" key="2">
    <source>
        <dbReference type="EMBL" id="GFY43948.1"/>
    </source>
</evidence>
<evidence type="ECO:0000256" key="1">
    <source>
        <dbReference type="SAM" id="MobiDB-lite"/>
    </source>
</evidence>
<evidence type="ECO:0000313" key="3">
    <source>
        <dbReference type="Proteomes" id="UP000886998"/>
    </source>
</evidence>
<accession>A0A8X6WZ11</accession>
<feature type="region of interest" description="Disordered" evidence="1">
    <location>
        <begin position="1"/>
        <end position="53"/>
    </location>
</feature>
<gene>
    <name evidence="2" type="ORF">TNIN_428971</name>
</gene>
<reference evidence="2" key="1">
    <citation type="submission" date="2020-08" db="EMBL/GenBank/DDBJ databases">
        <title>Multicomponent nature underlies the extraordinary mechanical properties of spider dragline silk.</title>
        <authorList>
            <person name="Kono N."/>
            <person name="Nakamura H."/>
            <person name="Mori M."/>
            <person name="Yoshida Y."/>
            <person name="Ohtoshi R."/>
            <person name="Malay A.D."/>
            <person name="Moran D.A.P."/>
            <person name="Tomita M."/>
            <person name="Numata K."/>
            <person name="Arakawa K."/>
        </authorList>
    </citation>
    <scope>NUCLEOTIDE SEQUENCE</scope>
</reference>
<comment type="caution">
    <text evidence="2">The sequence shown here is derived from an EMBL/GenBank/DDBJ whole genome shotgun (WGS) entry which is preliminary data.</text>
</comment>
<dbReference type="AlphaFoldDB" id="A0A8X6WZ11"/>
<keyword evidence="3" id="KW-1185">Reference proteome</keyword>
<proteinExistence type="predicted"/>
<protein>
    <submittedName>
        <fullName evidence="2">Uncharacterized protein</fullName>
    </submittedName>
</protein>
<feature type="non-terminal residue" evidence="2">
    <location>
        <position position="1"/>
    </location>
</feature>
<dbReference type="EMBL" id="BMAV01003959">
    <property type="protein sequence ID" value="GFY43948.1"/>
    <property type="molecule type" value="Genomic_DNA"/>
</dbReference>
<organism evidence="2 3">
    <name type="scientific">Trichonephila inaurata madagascariensis</name>
    <dbReference type="NCBI Taxonomy" id="2747483"/>
    <lineage>
        <taxon>Eukaryota</taxon>
        <taxon>Metazoa</taxon>
        <taxon>Ecdysozoa</taxon>
        <taxon>Arthropoda</taxon>
        <taxon>Chelicerata</taxon>
        <taxon>Arachnida</taxon>
        <taxon>Araneae</taxon>
        <taxon>Araneomorphae</taxon>
        <taxon>Entelegynae</taxon>
        <taxon>Araneoidea</taxon>
        <taxon>Nephilidae</taxon>
        <taxon>Trichonephila</taxon>
        <taxon>Trichonephila inaurata</taxon>
    </lineage>
</organism>
<name>A0A8X6WZ11_9ARAC</name>